<dbReference type="Proteomes" id="UP001230188">
    <property type="component" value="Unassembled WGS sequence"/>
</dbReference>
<gene>
    <name evidence="2" type="ORF">CTAYLR_005628</name>
</gene>
<dbReference type="AlphaFoldDB" id="A0AAD7UPC8"/>
<dbReference type="PANTHER" id="PTHR33875">
    <property type="entry name" value="OS09G0542200 PROTEIN"/>
    <property type="match status" value="1"/>
</dbReference>
<evidence type="ECO:0000313" key="2">
    <source>
        <dbReference type="EMBL" id="KAJ8613978.1"/>
    </source>
</evidence>
<evidence type="ECO:0000256" key="1">
    <source>
        <dbReference type="SAM" id="SignalP"/>
    </source>
</evidence>
<dbReference type="SUPFAM" id="SSF52833">
    <property type="entry name" value="Thioredoxin-like"/>
    <property type="match status" value="1"/>
</dbReference>
<protein>
    <submittedName>
        <fullName evidence="2">Uncharacterized protein</fullName>
    </submittedName>
</protein>
<evidence type="ECO:0000313" key="3">
    <source>
        <dbReference type="Proteomes" id="UP001230188"/>
    </source>
</evidence>
<feature type="chain" id="PRO_5042282980" evidence="1">
    <location>
        <begin position="18"/>
        <end position="224"/>
    </location>
</feature>
<organism evidence="2 3">
    <name type="scientific">Chrysophaeum taylorii</name>
    <dbReference type="NCBI Taxonomy" id="2483200"/>
    <lineage>
        <taxon>Eukaryota</taxon>
        <taxon>Sar</taxon>
        <taxon>Stramenopiles</taxon>
        <taxon>Ochrophyta</taxon>
        <taxon>Pelagophyceae</taxon>
        <taxon>Pelagomonadales</taxon>
        <taxon>Pelagomonadaceae</taxon>
        <taxon>Chrysophaeum</taxon>
    </lineage>
</organism>
<name>A0AAD7UPC8_9STRA</name>
<keyword evidence="3" id="KW-1185">Reference proteome</keyword>
<feature type="signal peptide" evidence="1">
    <location>
        <begin position="1"/>
        <end position="17"/>
    </location>
</feature>
<comment type="caution">
    <text evidence="2">The sequence shown here is derived from an EMBL/GenBank/DDBJ whole genome shotgun (WGS) entry which is preliminary data.</text>
</comment>
<sequence length="224" mass="24933">MLIFFFFLLAVARGAAPIPQRAGDVGWELLTASAPAQIEIFGDFSCDDTAAAWQTIVKPLVERFYNTNALSLIYHVYPLPYHHNSFDAGQSGRVMVDYLRLEEKNNLTSAVVKACDALFLHQTDFMSWQTPDPTENLTQAQVIHTIFADIARSAGVPRNFFLQSMGSGWNMTYFEPTRDAWKYAAARGICATPTFAANGVFDDDLSSWSLDNWTSWVLDANAAA</sequence>
<dbReference type="InterPro" id="IPR036249">
    <property type="entry name" value="Thioredoxin-like_sf"/>
</dbReference>
<proteinExistence type="predicted"/>
<accession>A0AAD7UPC8</accession>
<dbReference type="PANTHER" id="PTHR33875:SF2">
    <property type="entry name" value="ACR183CP"/>
    <property type="match status" value="1"/>
</dbReference>
<dbReference type="Gene3D" id="3.40.30.10">
    <property type="entry name" value="Glutaredoxin"/>
    <property type="match status" value="1"/>
</dbReference>
<reference evidence="2" key="1">
    <citation type="submission" date="2023-01" db="EMBL/GenBank/DDBJ databases">
        <title>Metagenome sequencing of chrysophaentin producing Chrysophaeum taylorii.</title>
        <authorList>
            <person name="Davison J."/>
            <person name="Bewley C."/>
        </authorList>
    </citation>
    <scope>NUCLEOTIDE SEQUENCE</scope>
    <source>
        <strain evidence="2">NIES-1699</strain>
    </source>
</reference>
<dbReference type="EMBL" id="JAQMWT010000014">
    <property type="protein sequence ID" value="KAJ8613978.1"/>
    <property type="molecule type" value="Genomic_DNA"/>
</dbReference>
<keyword evidence="1" id="KW-0732">Signal</keyword>